<feature type="region of interest" description="Disordered" evidence="9">
    <location>
        <begin position="1"/>
        <end position="21"/>
    </location>
</feature>
<dbReference type="SMART" id="SM00100">
    <property type="entry name" value="cNMP"/>
    <property type="match status" value="1"/>
</dbReference>
<evidence type="ECO:0000256" key="3">
    <source>
        <dbReference type="ARBA" id="ARBA00022692"/>
    </source>
</evidence>
<evidence type="ECO:0000256" key="6">
    <source>
        <dbReference type="ARBA" id="ARBA00023136"/>
    </source>
</evidence>
<feature type="transmembrane region" description="Helical" evidence="10">
    <location>
        <begin position="120"/>
        <end position="141"/>
    </location>
</feature>
<feature type="region of interest" description="Disordered" evidence="9">
    <location>
        <begin position="676"/>
        <end position="785"/>
    </location>
</feature>
<feature type="domain" description="Cyclic nucleotide-binding" evidence="11">
    <location>
        <begin position="450"/>
        <end position="548"/>
    </location>
</feature>
<reference evidence="12" key="1">
    <citation type="submission" date="2021-01" db="EMBL/GenBank/DDBJ databases">
        <authorList>
            <person name="Corre E."/>
            <person name="Pelletier E."/>
            <person name="Niang G."/>
            <person name="Scheremetjew M."/>
            <person name="Finn R."/>
            <person name="Kale V."/>
            <person name="Holt S."/>
            <person name="Cochrane G."/>
            <person name="Meng A."/>
            <person name="Brown T."/>
            <person name="Cohen L."/>
        </authorList>
    </citation>
    <scope>NUCLEOTIDE SEQUENCE</scope>
    <source>
        <strain evidence="12">CCMP722</strain>
    </source>
</reference>
<dbReference type="InterPro" id="IPR018488">
    <property type="entry name" value="cNMP-bd_CS"/>
</dbReference>
<feature type="compositionally biased region" description="Basic and acidic residues" evidence="9">
    <location>
        <begin position="685"/>
        <end position="695"/>
    </location>
</feature>
<evidence type="ECO:0000256" key="1">
    <source>
        <dbReference type="ARBA" id="ARBA00004141"/>
    </source>
</evidence>
<dbReference type="InterPro" id="IPR014710">
    <property type="entry name" value="RmlC-like_jellyroll"/>
</dbReference>
<evidence type="ECO:0000256" key="2">
    <source>
        <dbReference type="ARBA" id="ARBA00022448"/>
    </source>
</evidence>
<evidence type="ECO:0000256" key="9">
    <source>
        <dbReference type="SAM" id="MobiDB-lite"/>
    </source>
</evidence>
<evidence type="ECO:0000256" key="4">
    <source>
        <dbReference type="ARBA" id="ARBA00022989"/>
    </source>
</evidence>
<feature type="region of interest" description="Disordered" evidence="9">
    <location>
        <begin position="610"/>
        <end position="655"/>
    </location>
</feature>
<dbReference type="InterPro" id="IPR051413">
    <property type="entry name" value="K/Na_HCN_channel"/>
</dbReference>
<keyword evidence="8" id="KW-0407">Ion channel</keyword>
<evidence type="ECO:0000259" key="11">
    <source>
        <dbReference type="PROSITE" id="PS50042"/>
    </source>
</evidence>
<feature type="transmembrane region" description="Helical" evidence="10">
    <location>
        <begin position="201"/>
        <end position="221"/>
    </location>
</feature>
<feature type="compositionally biased region" description="Low complexity" evidence="9">
    <location>
        <begin position="879"/>
        <end position="889"/>
    </location>
</feature>
<dbReference type="GO" id="GO:0005249">
    <property type="term" value="F:voltage-gated potassium channel activity"/>
    <property type="evidence" value="ECO:0007669"/>
    <property type="project" value="TreeGrafter"/>
</dbReference>
<dbReference type="EMBL" id="HBFA01025537">
    <property type="protein sequence ID" value="CAD8675996.1"/>
    <property type="molecule type" value="Transcribed_RNA"/>
</dbReference>
<protein>
    <recommendedName>
        <fullName evidence="11">Cyclic nucleotide-binding domain-containing protein</fullName>
    </recommendedName>
</protein>
<dbReference type="SUPFAM" id="SSF81324">
    <property type="entry name" value="Voltage-gated potassium channels"/>
    <property type="match status" value="1"/>
</dbReference>
<feature type="transmembrane region" description="Helical" evidence="10">
    <location>
        <begin position="162"/>
        <end position="181"/>
    </location>
</feature>
<feature type="region of interest" description="Disordered" evidence="9">
    <location>
        <begin position="836"/>
        <end position="895"/>
    </location>
</feature>
<dbReference type="Pfam" id="PF00027">
    <property type="entry name" value="cNMP_binding"/>
    <property type="match status" value="1"/>
</dbReference>
<evidence type="ECO:0000256" key="5">
    <source>
        <dbReference type="ARBA" id="ARBA00023065"/>
    </source>
</evidence>
<dbReference type="PANTHER" id="PTHR45689:SF5">
    <property type="entry name" value="I[[H]] CHANNEL, ISOFORM E"/>
    <property type="match status" value="1"/>
</dbReference>
<feature type="region of interest" description="Disordered" evidence="9">
    <location>
        <begin position="1042"/>
        <end position="1087"/>
    </location>
</feature>
<dbReference type="SUPFAM" id="SSF51206">
    <property type="entry name" value="cAMP-binding domain-like"/>
    <property type="match status" value="1"/>
</dbReference>
<dbReference type="CDD" id="cd00038">
    <property type="entry name" value="CAP_ED"/>
    <property type="match status" value="1"/>
</dbReference>
<dbReference type="GO" id="GO:0098855">
    <property type="term" value="C:HCN channel complex"/>
    <property type="evidence" value="ECO:0007669"/>
    <property type="project" value="TreeGrafter"/>
</dbReference>
<keyword evidence="5" id="KW-0406">Ion transport</keyword>
<evidence type="ECO:0000313" key="12">
    <source>
        <dbReference type="EMBL" id="CAD8675996.1"/>
    </source>
</evidence>
<dbReference type="PANTHER" id="PTHR45689">
    <property type="entry name" value="I[[H]] CHANNEL, ISOFORM E"/>
    <property type="match status" value="1"/>
</dbReference>
<comment type="subcellular location">
    <subcellularLocation>
        <location evidence="1">Membrane</location>
        <topology evidence="1">Multi-pass membrane protein</topology>
    </subcellularLocation>
</comment>
<dbReference type="FunFam" id="1.10.287.630:FF:000001">
    <property type="entry name" value="Cyclic nucleotide-gated channel alpha 3"/>
    <property type="match status" value="1"/>
</dbReference>
<dbReference type="Pfam" id="PF00520">
    <property type="entry name" value="Ion_trans"/>
    <property type="match status" value="1"/>
</dbReference>
<evidence type="ECO:0000256" key="7">
    <source>
        <dbReference type="ARBA" id="ARBA00023286"/>
    </source>
</evidence>
<keyword evidence="7" id="KW-1071">Ligand-gated ion channel</keyword>
<evidence type="ECO:0000256" key="10">
    <source>
        <dbReference type="SAM" id="Phobius"/>
    </source>
</evidence>
<gene>
    <name evidence="12" type="ORF">POBO1169_LOCUS12944</name>
</gene>
<dbReference type="Gene3D" id="1.10.287.70">
    <property type="match status" value="1"/>
</dbReference>
<keyword evidence="6 10" id="KW-0472">Membrane</keyword>
<feature type="compositionally biased region" description="Polar residues" evidence="9">
    <location>
        <begin position="857"/>
        <end position="867"/>
    </location>
</feature>
<dbReference type="InterPro" id="IPR005821">
    <property type="entry name" value="Ion_trans_dom"/>
</dbReference>
<accession>A0A7S0RFV4</accession>
<dbReference type="GO" id="GO:0003254">
    <property type="term" value="P:regulation of membrane depolarization"/>
    <property type="evidence" value="ECO:0007669"/>
    <property type="project" value="TreeGrafter"/>
</dbReference>
<evidence type="ECO:0000256" key="8">
    <source>
        <dbReference type="ARBA" id="ARBA00023303"/>
    </source>
</evidence>
<keyword evidence="4 10" id="KW-1133">Transmembrane helix</keyword>
<feature type="region of interest" description="Disordered" evidence="9">
    <location>
        <begin position="912"/>
        <end position="1019"/>
    </location>
</feature>
<dbReference type="InterPro" id="IPR000595">
    <property type="entry name" value="cNMP-bd_dom"/>
</dbReference>
<dbReference type="AlphaFoldDB" id="A0A7S0RFV4"/>
<dbReference type="PROSITE" id="PS00889">
    <property type="entry name" value="CNMP_BINDING_2"/>
    <property type="match status" value="1"/>
</dbReference>
<name>A0A7S0RFV4_9CHLO</name>
<dbReference type="GO" id="GO:0035725">
    <property type="term" value="P:sodium ion transmembrane transport"/>
    <property type="evidence" value="ECO:0007669"/>
    <property type="project" value="TreeGrafter"/>
</dbReference>
<feature type="region of interest" description="Disordered" evidence="9">
    <location>
        <begin position="45"/>
        <end position="68"/>
    </location>
</feature>
<keyword evidence="2" id="KW-0813">Transport</keyword>
<dbReference type="Gene3D" id="1.10.287.630">
    <property type="entry name" value="Helix hairpin bin"/>
    <property type="match status" value="1"/>
</dbReference>
<proteinExistence type="predicted"/>
<dbReference type="Gene3D" id="2.60.120.10">
    <property type="entry name" value="Jelly Rolls"/>
    <property type="match status" value="1"/>
</dbReference>
<sequence length="1087" mass="121004">MSKGEIASGAPSHAGAKVPPSLGLQEQDWLNNFISTKVGHMGGKTDSTIKISGGDTEDSEEGLRHDEGTADFQKQSSLILKLFGTQTQADEEEEYEQTNALWMNKYVVHPESPLRRNWDMFAILLVVYTVFVLPTRTAFFWQKWEDDPDASRKWDGWVVMDVFIDTFFMTDVVFNFFTGYYESTDEDVVIMHGPDIAWRYIKGWLILDVLASIPLDVIVLGGNRTLMKLPRLLKILRLSRLLRLLRLSRMLRYLKRMKIFEYLQISPFQIRIIKLVATEITFLHWSACIQWLVVAVDQFPEDSWATRQDLVGHDISEQYSWAFFRALSHMLCIGYGQEPPYNTVDAWTCNISMLLGASLFAVFVGIITSLLIQLDSGSAVYAHKLDMVNQYMAHRHLPLELRQRIRDSYEFRWKNQKAFDEQNILYELPVSLRTEVAIHNCRDLLEMVPFFVDCEKGLIASIVTLMVPSVFLEDEIIIREGETSKAMFFIRYGEIQVSTDDQVITYLTAGSYFGEIGLVKNIHRTADVTTTKDCELYSLLKNDFHDVFDSFPEAMAAMTKIADHRMTSLEWYKRQLEEKQPKEEGGGMVGTKSVLEKMNEMEVMRRRKEKFERMEKTNSYSSSSIAERSRLMRVHSSPTKRPAGPVTVPATDKGPVRGWSKLNSLFTAGRLRTSIPTIEGEEADQEKGQAEADHHRIQRAASAGNGSRRRLSVGEEQKHRRRSSQFGALYPPATQRRSAEHPHNAHQHPHGGPGHPNVFIEDKGDKQVKHARPSRGSNNGHNTRRRGSILSMMAQAPQPPESPQPTVREATAFELMMETSGRESLESLGIQKTNIDMSGAKSRWAKLRQSIDRGEHSPNSPDGAQDSSDSKASPPPEAAPGGLAAAAKAPGKEVSPGARSFLQAVLALKKEESAAPAGGGAGGDEEPGPASDPAADGDDAVAQKAREDPMQKVVNNALFESLPEGDEQGWTRALPLEDDEARSPNNNAASSAPGGPSDQSDPSDQPAVGAKPGGGSAWGALRKLTVPAPAVEPKVVRKSKLFEVTDSGSNSPVSPVVLDDQSEDSEPAPDKRLKQKVLSRSYEPDDV</sequence>
<dbReference type="PROSITE" id="PS50042">
    <property type="entry name" value="CNMP_BINDING_3"/>
    <property type="match status" value="1"/>
</dbReference>
<dbReference type="InterPro" id="IPR018490">
    <property type="entry name" value="cNMP-bd_dom_sf"/>
</dbReference>
<feature type="compositionally biased region" description="Low complexity" evidence="9">
    <location>
        <begin position="983"/>
        <end position="1007"/>
    </location>
</feature>
<keyword evidence="3 10" id="KW-0812">Transmembrane</keyword>
<organism evidence="12">
    <name type="scientific">Pyramimonas obovata</name>
    <dbReference type="NCBI Taxonomy" id="1411642"/>
    <lineage>
        <taxon>Eukaryota</taxon>
        <taxon>Viridiplantae</taxon>
        <taxon>Chlorophyta</taxon>
        <taxon>Pyramimonadophyceae</taxon>
        <taxon>Pyramimonadales</taxon>
        <taxon>Pyramimonadaceae</taxon>
        <taxon>Pyramimonas</taxon>
        <taxon>Pyramimonas incertae sedis</taxon>
    </lineage>
</organism>